<dbReference type="OrthoDB" id="3216820at2"/>
<gene>
    <name evidence="1" type="ORF">DQ384_27410</name>
</gene>
<organism evidence="1 2">
    <name type="scientific">Sphaerisporangium album</name>
    <dbReference type="NCBI Taxonomy" id="509200"/>
    <lineage>
        <taxon>Bacteria</taxon>
        <taxon>Bacillati</taxon>
        <taxon>Actinomycetota</taxon>
        <taxon>Actinomycetes</taxon>
        <taxon>Streptosporangiales</taxon>
        <taxon>Streptosporangiaceae</taxon>
        <taxon>Sphaerisporangium</taxon>
    </lineage>
</organism>
<proteinExistence type="predicted"/>
<dbReference type="InterPro" id="IPR006764">
    <property type="entry name" value="SAM_dep_MeTrfase_SAV2177_type"/>
</dbReference>
<keyword evidence="1" id="KW-0489">Methyltransferase</keyword>
<accession>A0A367F9S0</accession>
<dbReference type="PIRSF" id="PIRSF017393">
    <property type="entry name" value="MTase_SAV2177"/>
    <property type="match status" value="1"/>
</dbReference>
<name>A0A367F9S0_9ACTN</name>
<dbReference type="Proteomes" id="UP000253094">
    <property type="component" value="Unassembled WGS sequence"/>
</dbReference>
<evidence type="ECO:0000313" key="1">
    <source>
        <dbReference type="EMBL" id="RCG27011.1"/>
    </source>
</evidence>
<dbReference type="AlphaFoldDB" id="A0A367F9S0"/>
<keyword evidence="2" id="KW-1185">Reference proteome</keyword>
<dbReference type="Pfam" id="PF04672">
    <property type="entry name" value="Methyltransf_19"/>
    <property type="match status" value="1"/>
</dbReference>
<protein>
    <submittedName>
        <fullName evidence="1">SAM-dependent methyltransferase</fullName>
    </submittedName>
</protein>
<sequence length="289" mass="31788">MIDRLGHSRRSRDLGDCDVTDRERARPWVIDPTTPSVARMYDYYLGGKDNFAADREAAEKIMKLVPNAREIALANRAFLRRAVRAMVESGIDQFLDIGTGLPTQENVHQVAQRVNPDARVVYVDNDPIVLAHARALLADNRRTVVISADMRDPEGILRHEAVRAHLDFDRPVGVLLLAILHFVVDDAECARIVATLRRAVAPGSTLAISHVTSGDLTEEEVRQGRDVYTATPAGGIVPRTHAQVRSNFEGFDLLPPGVVPVEDWRPEPEAVVLPRRGGIGIVGAVGVLR</sequence>
<dbReference type="GO" id="GO:0032259">
    <property type="term" value="P:methylation"/>
    <property type="evidence" value="ECO:0007669"/>
    <property type="project" value="UniProtKB-KW"/>
</dbReference>
<comment type="caution">
    <text evidence="1">The sequence shown here is derived from an EMBL/GenBank/DDBJ whole genome shotgun (WGS) entry which is preliminary data.</text>
</comment>
<dbReference type="Gene3D" id="3.40.50.150">
    <property type="entry name" value="Vaccinia Virus protein VP39"/>
    <property type="match status" value="1"/>
</dbReference>
<dbReference type="EMBL" id="QOIL01000017">
    <property type="protein sequence ID" value="RCG27011.1"/>
    <property type="molecule type" value="Genomic_DNA"/>
</dbReference>
<keyword evidence="1" id="KW-0808">Transferase</keyword>
<dbReference type="GO" id="GO:0008168">
    <property type="term" value="F:methyltransferase activity"/>
    <property type="evidence" value="ECO:0007669"/>
    <property type="project" value="UniProtKB-KW"/>
</dbReference>
<evidence type="ECO:0000313" key="2">
    <source>
        <dbReference type="Proteomes" id="UP000253094"/>
    </source>
</evidence>
<reference evidence="1 2" key="1">
    <citation type="submission" date="2018-06" db="EMBL/GenBank/DDBJ databases">
        <title>Sphaerisporangium craniellae sp. nov., isolated from a marine sponge in the South China Sea.</title>
        <authorList>
            <person name="Li L."/>
        </authorList>
    </citation>
    <scope>NUCLEOTIDE SEQUENCE [LARGE SCALE GENOMIC DNA]</scope>
    <source>
        <strain evidence="1 2">CCTCC AA 208026</strain>
    </source>
</reference>
<dbReference type="InterPro" id="IPR029063">
    <property type="entry name" value="SAM-dependent_MTases_sf"/>
</dbReference>
<dbReference type="SUPFAM" id="SSF53335">
    <property type="entry name" value="S-adenosyl-L-methionine-dependent methyltransferases"/>
    <property type="match status" value="1"/>
</dbReference>